<name>A0A7T8GPX5_CALRO</name>
<dbReference type="AlphaFoldDB" id="A0A7T8GPX5"/>
<accession>A0A7T8GPX5</accession>
<dbReference type="Proteomes" id="UP000595437">
    <property type="component" value="Chromosome 18"/>
</dbReference>
<organism evidence="2 3">
    <name type="scientific">Caligus rogercresseyi</name>
    <name type="common">Sea louse</name>
    <dbReference type="NCBI Taxonomy" id="217165"/>
    <lineage>
        <taxon>Eukaryota</taxon>
        <taxon>Metazoa</taxon>
        <taxon>Ecdysozoa</taxon>
        <taxon>Arthropoda</taxon>
        <taxon>Crustacea</taxon>
        <taxon>Multicrustacea</taxon>
        <taxon>Hexanauplia</taxon>
        <taxon>Copepoda</taxon>
        <taxon>Siphonostomatoida</taxon>
        <taxon>Caligidae</taxon>
        <taxon>Caligus</taxon>
    </lineage>
</organism>
<evidence type="ECO:0000313" key="2">
    <source>
        <dbReference type="EMBL" id="QQP35340.1"/>
    </source>
</evidence>
<reference evidence="3" key="1">
    <citation type="submission" date="2021-01" db="EMBL/GenBank/DDBJ databases">
        <title>Caligus Genome Assembly.</title>
        <authorList>
            <person name="Gallardo-Escarate C."/>
        </authorList>
    </citation>
    <scope>NUCLEOTIDE SEQUENCE [LARGE SCALE GENOMIC DNA]</scope>
</reference>
<gene>
    <name evidence="2" type="ORF">FKW44_023531</name>
</gene>
<feature type="coiled-coil region" evidence="1">
    <location>
        <begin position="66"/>
        <end position="105"/>
    </location>
</feature>
<sequence>MMQMRASSPFLIHVASLCLLFHSGIYIIISSNLSLGDAFSNAGLALYPLGKLELDVERQNEFIHNFDRIQREEKELEDLMVLAELRRLNGRLSDYEETLRVIERAARESNDYLSDIMEGFPLKEQA</sequence>
<dbReference type="OrthoDB" id="10553529at2759"/>
<feature type="non-terminal residue" evidence="2">
    <location>
        <position position="126"/>
    </location>
</feature>
<protein>
    <submittedName>
        <fullName evidence="2">Uncharacterized protein</fullName>
    </submittedName>
</protein>
<evidence type="ECO:0000256" key="1">
    <source>
        <dbReference type="SAM" id="Coils"/>
    </source>
</evidence>
<keyword evidence="3" id="KW-1185">Reference proteome</keyword>
<dbReference type="EMBL" id="CP045907">
    <property type="protein sequence ID" value="QQP35340.1"/>
    <property type="molecule type" value="Genomic_DNA"/>
</dbReference>
<evidence type="ECO:0000313" key="3">
    <source>
        <dbReference type="Proteomes" id="UP000595437"/>
    </source>
</evidence>
<proteinExistence type="predicted"/>
<keyword evidence="1" id="KW-0175">Coiled coil</keyword>